<evidence type="ECO:0000313" key="1">
    <source>
        <dbReference type="Proteomes" id="UP000035642"/>
    </source>
</evidence>
<name>A0A0K0D1Y1_ANGCA</name>
<reference evidence="2" key="2">
    <citation type="submission" date="2017-02" db="UniProtKB">
        <authorList>
            <consortium name="WormBaseParasite"/>
        </authorList>
    </citation>
    <scope>IDENTIFICATION</scope>
</reference>
<dbReference type="WBParaSite" id="ACAC_0000407601-mRNA-1">
    <property type="protein sequence ID" value="ACAC_0000407601-mRNA-1"/>
    <property type="gene ID" value="ACAC_0000407601"/>
</dbReference>
<keyword evidence="1" id="KW-1185">Reference proteome</keyword>
<organism evidence="1 2">
    <name type="scientific">Angiostrongylus cantonensis</name>
    <name type="common">Rat lungworm</name>
    <dbReference type="NCBI Taxonomy" id="6313"/>
    <lineage>
        <taxon>Eukaryota</taxon>
        <taxon>Metazoa</taxon>
        <taxon>Ecdysozoa</taxon>
        <taxon>Nematoda</taxon>
        <taxon>Chromadorea</taxon>
        <taxon>Rhabditida</taxon>
        <taxon>Rhabditina</taxon>
        <taxon>Rhabditomorpha</taxon>
        <taxon>Strongyloidea</taxon>
        <taxon>Metastrongylidae</taxon>
        <taxon>Angiostrongylus</taxon>
    </lineage>
</organism>
<accession>A0A0K0D1Y1</accession>
<protein>
    <submittedName>
        <fullName evidence="2">Uncharacterized protein</fullName>
    </submittedName>
</protein>
<dbReference type="Proteomes" id="UP000035642">
    <property type="component" value="Unassembled WGS sequence"/>
</dbReference>
<evidence type="ECO:0000313" key="2">
    <source>
        <dbReference type="WBParaSite" id="ACAC_0000407601-mRNA-1"/>
    </source>
</evidence>
<proteinExistence type="predicted"/>
<dbReference type="AlphaFoldDB" id="A0A0K0D1Y1"/>
<reference evidence="1" key="1">
    <citation type="submission" date="2012-09" db="EMBL/GenBank/DDBJ databases">
        <authorList>
            <person name="Martin A.A."/>
        </authorList>
    </citation>
    <scope>NUCLEOTIDE SEQUENCE</scope>
</reference>
<sequence length="92" mass="9949">MGAGGLPETPQLGWARIFVARVQKGVPNTELGVSELRSDTFGGPRNHSNGRPVRKTLPLSCEALHTQRKSCQLTDCLLNNRAVLIAEIRAAT</sequence>